<evidence type="ECO:0000256" key="1">
    <source>
        <dbReference type="SAM" id="MobiDB-lite"/>
    </source>
</evidence>
<dbReference type="Gene3D" id="3.30.70.100">
    <property type="match status" value="1"/>
</dbReference>
<protein>
    <recommendedName>
        <fullName evidence="2">ABM domain-containing protein</fullName>
    </recommendedName>
</protein>
<dbReference type="InterPro" id="IPR050404">
    <property type="entry name" value="Heme-degrading_MO"/>
</dbReference>
<sequence>MLLNARSDTIAKSESKLRTCRQSPAPELPQATRAQPSIRQAPCRSRAKAAHASQDEVVTDPESLYFVAMNNFKVVPEMGEAFEERWTSRESHLQDTPGFKSFALLKCDTPGEYVSFSRWQSRQHFEAWTQSQSVSPLAMTTRAASQDGWTSS</sequence>
<proteinExistence type="predicted"/>
<dbReference type="Pfam" id="PF03992">
    <property type="entry name" value="ABM"/>
    <property type="match status" value="1"/>
</dbReference>
<comment type="caution">
    <text evidence="3">The sequence shown here is derived from an EMBL/GenBank/DDBJ whole genome shotgun (WGS) entry which is preliminary data.</text>
</comment>
<dbReference type="InterPro" id="IPR011008">
    <property type="entry name" value="Dimeric_a/b-barrel"/>
</dbReference>
<evidence type="ECO:0000313" key="4">
    <source>
        <dbReference type="Proteomes" id="UP001438707"/>
    </source>
</evidence>
<name>A0AAW1RL71_9CHLO</name>
<accession>A0AAW1RL71</accession>
<dbReference type="InterPro" id="IPR007138">
    <property type="entry name" value="ABM_dom"/>
</dbReference>
<organism evidence="3 4">
    <name type="scientific">Apatococcus lobatus</name>
    <dbReference type="NCBI Taxonomy" id="904363"/>
    <lineage>
        <taxon>Eukaryota</taxon>
        <taxon>Viridiplantae</taxon>
        <taxon>Chlorophyta</taxon>
        <taxon>core chlorophytes</taxon>
        <taxon>Trebouxiophyceae</taxon>
        <taxon>Chlorellales</taxon>
        <taxon>Chlorellaceae</taxon>
        <taxon>Apatococcus</taxon>
    </lineage>
</organism>
<dbReference type="PANTHER" id="PTHR34474:SF2">
    <property type="entry name" value="SIGNAL TRANSDUCTION PROTEIN TRAP"/>
    <property type="match status" value="1"/>
</dbReference>
<feature type="domain" description="ABM" evidence="2">
    <location>
        <begin position="66"/>
        <end position="152"/>
    </location>
</feature>
<dbReference type="SUPFAM" id="SSF54909">
    <property type="entry name" value="Dimeric alpha+beta barrel"/>
    <property type="match status" value="1"/>
</dbReference>
<gene>
    <name evidence="3" type="ORF">WJX74_001884</name>
</gene>
<dbReference type="EMBL" id="JALJOS010000009">
    <property type="protein sequence ID" value="KAK9834443.1"/>
    <property type="molecule type" value="Genomic_DNA"/>
</dbReference>
<evidence type="ECO:0000259" key="2">
    <source>
        <dbReference type="PROSITE" id="PS51725"/>
    </source>
</evidence>
<reference evidence="3 4" key="1">
    <citation type="journal article" date="2024" name="Nat. Commun.">
        <title>Phylogenomics reveals the evolutionary origins of lichenization in chlorophyte algae.</title>
        <authorList>
            <person name="Puginier C."/>
            <person name="Libourel C."/>
            <person name="Otte J."/>
            <person name="Skaloud P."/>
            <person name="Haon M."/>
            <person name="Grisel S."/>
            <person name="Petersen M."/>
            <person name="Berrin J.G."/>
            <person name="Delaux P.M."/>
            <person name="Dal Grande F."/>
            <person name="Keller J."/>
        </authorList>
    </citation>
    <scope>NUCLEOTIDE SEQUENCE [LARGE SCALE GENOMIC DNA]</scope>
    <source>
        <strain evidence="3 4">SAG 2145</strain>
    </source>
</reference>
<dbReference type="PROSITE" id="PS51725">
    <property type="entry name" value="ABM"/>
    <property type="match status" value="1"/>
</dbReference>
<keyword evidence="4" id="KW-1185">Reference proteome</keyword>
<dbReference type="Proteomes" id="UP001438707">
    <property type="component" value="Unassembled WGS sequence"/>
</dbReference>
<dbReference type="PANTHER" id="PTHR34474">
    <property type="entry name" value="SIGNAL TRANSDUCTION PROTEIN TRAP"/>
    <property type="match status" value="1"/>
</dbReference>
<evidence type="ECO:0000313" key="3">
    <source>
        <dbReference type="EMBL" id="KAK9834443.1"/>
    </source>
</evidence>
<feature type="region of interest" description="Disordered" evidence="1">
    <location>
        <begin position="1"/>
        <end position="55"/>
    </location>
</feature>
<dbReference type="AlphaFoldDB" id="A0AAW1RL71"/>